<evidence type="ECO:0000259" key="2">
    <source>
        <dbReference type="Pfam" id="PF12146"/>
    </source>
</evidence>
<keyword evidence="4" id="KW-1185">Reference proteome</keyword>
<feature type="signal peptide" evidence="1">
    <location>
        <begin position="1"/>
        <end position="19"/>
    </location>
</feature>
<name>A0ABS9UR59_9BACT</name>
<organism evidence="3 4">
    <name type="scientific">Belliella calami</name>
    <dbReference type="NCBI Taxonomy" id="2923436"/>
    <lineage>
        <taxon>Bacteria</taxon>
        <taxon>Pseudomonadati</taxon>
        <taxon>Bacteroidota</taxon>
        <taxon>Cytophagia</taxon>
        <taxon>Cytophagales</taxon>
        <taxon>Cyclobacteriaceae</taxon>
        <taxon>Belliella</taxon>
    </lineage>
</organism>
<evidence type="ECO:0000256" key="1">
    <source>
        <dbReference type="SAM" id="SignalP"/>
    </source>
</evidence>
<sequence>MKKSISLLVLFLFSTSLWAANKEDTVFVETKITLQTKTGEIFGTLTSPEKIENVPVALIIAGSGPTDRDGNNPMMKNNSLKMLAHALSKNGIATLRYDKRGIAESKLAGKSEEDLRFDDYINDVQEWISLLKQDGRFSEIVVIGHSEGSLIGMIAATNANRFISIAGAGQSADKLIKGQLSAQPKEVQDISFPVIDSLKMGKTVENVNPMLYSLFRPSVQPYMISWFKYDPQEEISALHIPTMIIQGTNDIQVTVEDGQDLSKANPDAQLVLIENMNHIFKIVEGDKQANLATYNNPDIPIANQLVELIVGFVLDRSDDLTKTHKK</sequence>
<evidence type="ECO:0000313" key="3">
    <source>
        <dbReference type="EMBL" id="MCH7399110.1"/>
    </source>
</evidence>
<dbReference type="PANTHER" id="PTHR43265:SF1">
    <property type="entry name" value="ESTERASE ESTD"/>
    <property type="match status" value="1"/>
</dbReference>
<gene>
    <name evidence="3" type="ORF">MM236_13985</name>
</gene>
<feature type="domain" description="Serine aminopeptidase S33" evidence="2">
    <location>
        <begin position="81"/>
        <end position="162"/>
    </location>
</feature>
<dbReference type="EMBL" id="JAKZGS010000012">
    <property type="protein sequence ID" value="MCH7399110.1"/>
    <property type="molecule type" value="Genomic_DNA"/>
</dbReference>
<dbReference type="InterPro" id="IPR022742">
    <property type="entry name" value="Hydrolase_4"/>
</dbReference>
<dbReference type="InterPro" id="IPR053145">
    <property type="entry name" value="AB_hydrolase_Est10"/>
</dbReference>
<dbReference type="RefSeq" id="WP_241275613.1">
    <property type="nucleotide sequence ID" value="NZ_JAKZGS010000012.1"/>
</dbReference>
<keyword evidence="1" id="KW-0732">Signal</keyword>
<proteinExistence type="predicted"/>
<dbReference type="SUPFAM" id="SSF53474">
    <property type="entry name" value="alpha/beta-Hydrolases"/>
    <property type="match status" value="1"/>
</dbReference>
<feature type="chain" id="PRO_5045169333" evidence="1">
    <location>
        <begin position="20"/>
        <end position="326"/>
    </location>
</feature>
<accession>A0ABS9UR59</accession>
<dbReference type="PANTHER" id="PTHR43265">
    <property type="entry name" value="ESTERASE ESTD"/>
    <property type="match status" value="1"/>
</dbReference>
<dbReference type="Pfam" id="PF12146">
    <property type="entry name" value="Hydrolase_4"/>
    <property type="match status" value="1"/>
</dbReference>
<dbReference type="InterPro" id="IPR029058">
    <property type="entry name" value="AB_hydrolase_fold"/>
</dbReference>
<protein>
    <submittedName>
        <fullName evidence="3">Lysophospholipase</fullName>
    </submittedName>
</protein>
<reference evidence="3" key="1">
    <citation type="submission" date="2022-03" db="EMBL/GenBank/DDBJ databases">
        <title>De novo assembled genomes of Belliella spp. (Cyclobacteriaceae) strains.</title>
        <authorList>
            <person name="Szabo A."/>
            <person name="Korponai K."/>
            <person name="Felfoldi T."/>
        </authorList>
    </citation>
    <scope>NUCLEOTIDE SEQUENCE</scope>
    <source>
        <strain evidence="3">DSM 107340</strain>
    </source>
</reference>
<dbReference type="Proteomes" id="UP001165488">
    <property type="component" value="Unassembled WGS sequence"/>
</dbReference>
<comment type="caution">
    <text evidence="3">The sequence shown here is derived from an EMBL/GenBank/DDBJ whole genome shotgun (WGS) entry which is preliminary data.</text>
</comment>
<dbReference type="Gene3D" id="3.40.50.1820">
    <property type="entry name" value="alpha/beta hydrolase"/>
    <property type="match status" value="1"/>
</dbReference>
<evidence type="ECO:0000313" key="4">
    <source>
        <dbReference type="Proteomes" id="UP001165488"/>
    </source>
</evidence>